<sequence length="251" mass="27409">MASSTKMPTTSVIANNDIRLRLKPSRYMTMNVETSDSGMAMETIMEFRTLHKNSSIVKATRMIAITRSIITELEASNVNSALSAAIIKSNPEASYSDSKASSIPRVVSDISTVLASVERCTVIPIDGIPFIRLRVSISLLPSCTSATSFTFTAVRSGIYFNITFSISARLLYFPCKRICVCLLSLLIFPVGKSRLELINTLLMSRMESPYAAILSSLIFTCISRSFPPISVTCATPGILSKAGFISWSMRS</sequence>
<accession>W4V1A7</accession>
<dbReference type="Proteomes" id="UP000019131">
    <property type="component" value="Unassembled WGS sequence"/>
</dbReference>
<evidence type="ECO:0000313" key="2">
    <source>
        <dbReference type="Proteomes" id="UP000019131"/>
    </source>
</evidence>
<proteinExistence type="predicted"/>
<reference evidence="1 2" key="1">
    <citation type="journal article" date="2014" name="Genome Announc.">
        <title>Draft Genome Sequence of Bacteroides reticulotermitis Strain JCM 10512T, Isolated from the Gut of a Termite.</title>
        <authorList>
            <person name="Yuki M."/>
            <person name="Oshima K."/>
            <person name="Suda W."/>
            <person name="Sakamoto M."/>
            <person name="Iida T."/>
            <person name="Hattori M."/>
            <person name="Ohkuma M."/>
        </authorList>
    </citation>
    <scope>NUCLEOTIDE SEQUENCE [LARGE SCALE GENOMIC DNA]</scope>
    <source>
        <strain evidence="1 2">JCM 10512</strain>
    </source>
</reference>
<comment type="caution">
    <text evidence="1">The sequence shown here is derived from an EMBL/GenBank/DDBJ whole genome shotgun (WGS) entry which is preliminary data.</text>
</comment>
<organism evidence="1 2">
    <name type="scientific">Bacteroides reticulotermitis JCM 10512</name>
    <dbReference type="NCBI Taxonomy" id="1445607"/>
    <lineage>
        <taxon>Bacteria</taxon>
        <taxon>Pseudomonadati</taxon>
        <taxon>Bacteroidota</taxon>
        <taxon>Bacteroidia</taxon>
        <taxon>Bacteroidales</taxon>
        <taxon>Bacteroidaceae</taxon>
        <taxon>Bacteroides</taxon>
    </lineage>
</organism>
<evidence type="ECO:0000313" key="1">
    <source>
        <dbReference type="EMBL" id="GAE86578.1"/>
    </source>
</evidence>
<gene>
    <name evidence="1" type="ORF">JCM10512_5103</name>
</gene>
<name>W4V1A7_9BACE</name>
<dbReference type="EMBL" id="BAIV01000056">
    <property type="protein sequence ID" value="GAE86578.1"/>
    <property type="molecule type" value="Genomic_DNA"/>
</dbReference>
<protein>
    <submittedName>
        <fullName evidence="1">Uncharacterized protein</fullName>
    </submittedName>
</protein>
<keyword evidence="2" id="KW-1185">Reference proteome</keyword>
<dbReference type="AlphaFoldDB" id="W4V1A7"/>